<name>A0A0M3ILC7_ASCLU</name>
<dbReference type="Proteomes" id="UP000036681">
    <property type="component" value="Unplaced"/>
</dbReference>
<evidence type="ECO:0000313" key="1">
    <source>
        <dbReference type="Proteomes" id="UP000036681"/>
    </source>
</evidence>
<reference evidence="2" key="1">
    <citation type="submission" date="2017-02" db="UniProtKB">
        <authorList>
            <consortium name="WormBaseParasite"/>
        </authorList>
    </citation>
    <scope>IDENTIFICATION</scope>
</reference>
<dbReference type="WBParaSite" id="ALUE_0001955501-mRNA-1">
    <property type="protein sequence ID" value="ALUE_0001955501-mRNA-1"/>
    <property type="gene ID" value="ALUE_0001955501"/>
</dbReference>
<sequence length="177" mass="19395">MWLKRLSELSAFKVIDIGHKQTKQPAKRYWNSSVDNRGESVIELVALTINCGNDLPFICLLSSKISLTMSEMDWEQRSPNELNEKAVFEILVNPGQTGPLGRPGLMGMPGPPGPQGCDRAMLFGEIIAGCAEVGKTAMTRGFVEALRVSLSDTVQMLRPAFARMPQLELNRGMTDAG</sequence>
<proteinExistence type="predicted"/>
<organism evidence="1 2">
    <name type="scientific">Ascaris lumbricoides</name>
    <name type="common">Giant roundworm</name>
    <dbReference type="NCBI Taxonomy" id="6252"/>
    <lineage>
        <taxon>Eukaryota</taxon>
        <taxon>Metazoa</taxon>
        <taxon>Ecdysozoa</taxon>
        <taxon>Nematoda</taxon>
        <taxon>Chromadorea</taxon>
        <taxon>Rhabditida</taxon>
        <taxon>Spirurina</taxon>
        <taxon>Ascaridomorpha</taxon>
        <taxon>Ascaridoidea</taxon>
        <taxon>Ascarididae</taxon>
        <taxon>Ascaris</taxon>
    </lineage>
</organism>
<keyword evidence="1" id="KW-1185">Reference proteome</keyword>
<evidence type="ECO:0000313" key="2">
    <source>
        <dbReference type="WBParaSite" id="ALUE_0001955501-mRNA-1"/>
    </source>
</evidence>
<protein>
    <submittedName>
        <fullName evidence="2">Vesicle-fusing ATPase</fullName>
    </submittedName>
</protein>
<accession>A0A0M3ILC7</accession>
<dbReference type="AlphaFoldDB" id="A0A0M3ILC7"/>